<name>A0A377Q2P1_9HELI</name>
<feature type="chain" id="PRO_5016953626" description="Periplasmic protein" evidence="1">
    <location>
        <begin position="20"/>
        <end position="79"/>
    </location>
</feature>
<dbReference type="Proteomes" id="UP000255269">
    <property type="component" value="Unassembled WGS sequence"/>
</dbReference>
<evidence type="ECO:0000313" key="3">
    <source>
        <dbReference type="Proteomes" id="UP000255269"/>
    </source>
</evidence>
<dbReference type="RefSeq" id="WP_115057188.1">
    <property type="nucleotide sequence ID" value="NZ_UGJF01000001.1"/>
</dbReference>
<organism evidence="2 3">
    <name type="scientific">Helicobacter pullorum</name>
    <dbReference type="NCBI Taxonomy" id="35818"/>
    <lineage>
        <taxon>Bacteria</taxon>
        <taxon>Pseudomonadati</taxon>
        <taxon>Campylobacterota</taxon>
        <taxon>Epsilonproteobacteria</taxon>
        <taxon>Campylobacterales</taxon>
        <taxon>Helicobacteraceae</taxon>
        <taxon>Helicobacter</taxon>
    </lineage>
</organism>
<keyword evidence="1" id="KW-0732">Signal</keyword>
<reference evidence="2 3" key="1">
    <citation type="submission" date="2018-06" db="EMBL/GenBank/DDBJ databases">
        <authorList>
            <consortium name="Pathogen Informatics"/>
            <person name="Doyle S."/>
        </authorList>
    </citation>
    <scope>NUCLEOTIDE SEQUENCE [LARGE SCALE GENOMIC DNA]</scope>
    <source>
        <strain evidence="2 3">NCTC13156</strain>
    </source>
</reference>
<evidence type="ECO:0000313" key="2">
    <source>
        <dbReference type="EMBL" id="STQ88771.1"/>
    </source>
</evidence>
<dbReference type="AlphaFoldDB" id="A0A377Q2P1"/>
<sequence>MGFKSGFLVFFICCLYAHTAMPLPQHQNTTTPHKTIPANTTPQTISLEECIQSARWHYPLHQNKQLLDESLKLELQRLH</sequence>
<evidence type="ECO:0008006" key="4">
    <source>
        <dbReference type="Google" id="ProtNLM"/>
    </source>
</evidence>
<gene>
    <name evidence="2" type="ORF">NCTC13156_01625</name>
</gene>
<evidence type="ECO:0000256" key="1">
    <source>
        <dbReference type="SAM" id="SignalP"/>
    </source>
</evidence>
<feature type="signal peptide" evidence="1">
    <location>
        <begin position="1"/>
        <end position="19"/>
    </location>
</feature>
<proteinExistence type="predicted"/>
<accession>A0A377Q2P1</accession>
<dbReference type="EMBL" id="UGJF01000001">
    <property type="protein sequence ID" value="STQ88771.1"/>
    <property type="molecule type" value="Genomic_DNA"/>
</dbReference>
<protein>
    <recommendedName>
        <fullName evidence="4">Periplasmic protein</fullName>
    </recommendedName>
</protein>